<dbReference type="Proteomes" id="UP000076848">
    <property type="component" value="Unassembled WGS sequence"/>
</dbReference>
<sequence>MSFHILGRCGAALVLAATLAGCSSSRPDEPKRSSDCSWWRSCMYEGQYEPGERDYAEEEAARLNRQQSRRMGN</sequence>
<dbReference type="EMBL" id="FKIF01000002">
    <property type="protein sequence ID" value="SAI67613.1"/>
    <property type="molecule type" value="Genomic_DNA"/>
</dbReference>
<dbReference type="RefSeq" id="WP_066125446.1">
    <property type="nucleotide sequence ID" value="NZ_FKIF01000002.1"/>
</dbReference>
<proteinExistence type="predicted"/>
<reference evidence="1 2" key="1">
    <citation type="submission" date="2016-04" db="EMBL/GenBank/DDBJ databases">
        <authorList>
            <consortium name="Pathogen Informatics"/>
        </authorList>
    </citation>
    <scope>NUCLEOTIDE SEQUENCE [LARGE SCALE GENOMIC DNA]</scope>
    <source>
        <strain evidence="1 2">H050680373</strain>
    </source>
</reference>
<keyword evidence="2" id="KW-1185">Reference proteome</keyword>
<dbReference type="AlphaFoldDB" id="A0A157SBJ9"/>
<accession>A0A157SBJ9</accession>
<evidence type="ECO:0000313" key="1">
    <source>
        <dbReference type="EMBL" id="SAI67613.1"/>
    </source>
</evidence>
<name>A0A157SBJ9_9BORD</name>
<dbReference type="OrthoDB" id="8637319at2"/>
<gene>
    <name evidence="1" type="ORF">SAMEA3906486_01615</name>
</gene>
<organism evidence="1 2">
    <name type="scientific">Bordetella ansorpii</name>
    <dbReference type="NCBI Taxonomy" id="288768"/>
    <lineage>
        <taxon>Bacteria</taxon>
        <taxon>Pseudomonadati</taxon>
        <taxon>Pseudomonadota</taxon>
        <taxon>Betaproteobacteria</taxon>
        <taxon>Burkholderiales</taxon>
        <taxon>Alcaligenaceae</taxon>
        <taxon>Bordetella</taxon>
    </lineage>
</organism>
<protein>
    <submittedName>
        <fullName evidence="1">Uncharacterized protein</fullName>
    </submittedName>
</protein>
<evidence type="ECO:0000313" key="2">
    <source>
        <dbReference type="Proteomes" id="UP000076848"/>
    </source>
</evidence>